<organism evidence="1 2">
    <name type="scientific">Desulfosarcina widdelii</name>
    <dbReference type="NCBI Taxonomy" id="947919"/>
    <lineage>
        <taxon>Bacteria</taxon>
        <taxon>Pseudomonadati</taxon>
        <taxon>Thermodesulfobacteriota</taxon>
        <taxon>Desulfobacteria</taxon>
        <taxon>Desulfobacterales</taxon>
        <taxon>Desulfosarcinaceae</taxon>
        <taxon>Desulfosarcina</taxon>
    </lineage>
</organism>
<protein>
    <submittedName>
        <fullName evidence="1">Uncharacterized protein</fullName>
    </submittedName>
</protein>
<sequence>MPPKKEIISTILFKELIAIRTDSLWRMLFCLQQGQLPEKLEEGATGKLDNKGAIFIPGGLIYQDVDEREITYRPLASFDETRFREKIRESLQFDNATLLFPDGVVNSVNLDSGFFARAARRIYTFKTAAFKRKRKIGLKIPIDIDSNDIVRSHCPTYMDPPYGSRTRISTCVSIGLTDPHMYFAYCKTEFNLSRRRLKLYAERLDTAQEHSSVVDGTVLYPPFVIVCHDTRYKDNSLTGLIRILGIGRFGEFSTFTFERVNNKLLVEIKRKKTDFTTDHIFAAHDGNEVVGVLRTYCATNPGKRSQKYHMDLISPIKDLGLDLARIEAEAKARYGVETPPDEG</sequence>
<gene>
    <name evidence="1" type="ORF">DSCW_56250</name>
</gene>
<proteinExistence type="predicted"/>
<dbReference type="AlphaFoldDB" id="A0A5K7ZAU3"/>
<accession>A0A5K7ZAU3</accession>
<dbReference type="EMBL" id="AP021875">
    <property type="protein sequence ID" value="BBO78208.1"/>
    <property type="molecule type" value="Genomic_DNA"/>
</dbReference>
<evidence type="ECO:0000313" key="2">
    <source>
        <dbReference type="Proteomes" id="UP000427769"/>
    </source>
</evidence>
<keyword evidence="2" id="KW-1185">Reference proteome</keyword>
<evidence type="ECO:0000313" key="1">
    <source>
        <dbReference type="EMBL" id="BBO78208.1"/>
    </source>
</evidence>
<dbReference type="Proteomes" id="UP000427769">
    <property type="component" value="Chromosome"/>
</dbReference>
<dbReference type="OrthoDB" id="5429429at2"/>
<dbReference type="RefSeq" id="WP_155306868.1">
    <property type="nucleotide sequence ID" value="NZ_AP021875.1"/>
</dbReference>
<dbReference type="KEGG" id="dwd:DSCW_56250"/>
<name>A0A5K7ZAU3_9BACT</name>
<reference evidence="1 2" key="1">
    <citation type="submission" date="2019-11" db="EMBL/GenBank/DDBJ databases">
        <title>Comparative genomics of hydrocarbon-degrading Desulfosarcina strains.</title>
        <authorList>
            <person name="Watanabe M."/>
            <person name="Kojima H."/>
            <person name="Fukui M."/>
        </authorList>
    </citation>
    <scope>NUCLEOTIDE SEQUENCE [LARGE SCALE GENOMIC DNA]</scope>
    <source>
        <strain evidence="1 2">PP31</strain>
    </source>
</reference>